<organism evidence="4 5">
    <name type="scientific">Acuticoccus sediminis</name>
    <dbReference type="NCBI Taxonomy" id="2184697"/>
    <lineage>
        <taxon>Bacteria</taxon>
        <taxon>Pseudomonadati</taxon>
        <taxon>Pseudomonadota</taxon>
        <taxon>Alphaproteobacteria</taxon>
        <taxon>Hyphomicrobiales</taxon>
        <taxon>Amorphaceae</taxon>
        <taxon>Acuticoccus</taxon>
    </lineage>
</organism>
<dbReference type="InterPro" id="IPR045079">
    <property type="entry name" value="Oxoprolinase-like"/>
</dbReference>
<dbReference type="InterPro" id="IPR002821">
    <property type="entry name" value="Hydantoinase_A"/>
</dbReference>
<dbReference type="PANTHER" id="PTHR11365:SF23">
    <property type="entry name" value="HYPOTHETICAL 5-OXOPROLINASE (EUROFUNG)-RELATED"/>
    <property type="match status" value="1"/>
</dbReference>
<dbReference type="Pfam" id="PF05378">
    <property type="entry name" value="Hydant_A_N"/>
    <property type="match status" value="1"/>
</dbReference>
<gene>
    <name evidence="4" type="ORF">DLJ53_12050</name>
</gene>
<dbReference type="GO" id="GO:0017168">
    <property type="term" value="F:5-oxoprolinase (ATP-hydrolyzing) activity"/>
    <property type="evidence" value="ECO:0007669"/>
    <property type="project" value="TreeGrafter"/>
</dbReference>
<dbReference type="AlphaFoldDB" id="A0A8B2NUC0"/>
<protein>
    <recommendedName>
        <fullName evidence="6">N-methylhydantoinase A</fullName>
    </recommendedName>
</protein>
<dbReference type="Proteomes" id="UP000249590">
    <property type="component" value="Unassembled WGS sequence"/>
</dbReference>
<feature type="compositionally biased region" description="Basic residues" evidence="1">
    <location>
        <begin position="28"/>
        <end position="38"/>
    </location>
</feature>
<name>A0A8B2NUC0_9HYPH</name>
<dbReference type="GO" id="GO:0006749">
    <property type="term" value="P:glutathione metabolic process"/>
    <property type="evidence" value="ECO:0007669"/>
    <property type="project" value="TreeGrafter"/>
</dbReference>
<evidence type="ECO:0000259" key="3">
    <source>
        <dbReference type="Pfam" id="PF05378"/>
    </source>
</evidence>
<dbReference type="GO" id="GO:0005829">
    <property type="term" value="C:cytosol"/>
    <property type="evidence" value="ECO:0007669"/>
    <property type="project" value="TreeGrafter"/>
</dbReference>
<evidence type="ECO:0000313" key="5">
    <source>
        <dbReference type="Proteomes" id="UP000249590"/>
    </source>
</evidence>
<feature type="domain" description="Hydantoinase A/oxoprolinase" evidence="2">
    <location>
        <begin position="264"/>
        <end position="551"/>
    </location>
</feature>
<feature type="region of interest" description="Disordered" evidence="1">
    <location>
        <begin position="25"/>
        <end position="49"/>
    </location>
</feature>
<feature type="domain" description="Hydantoinase/oxoprolinase N-terminal" evidence="3">
    <location>
        <begin position="65"/>
        <end position="242"/>
    </location>
</feature>
<dbReference type="PANTHER" id="PTHR11365">
    <property type="entry name" value="5-OXOPROLINASE RELATED"/>
    <property type="match status" value="1"/>
</dbReference>
<keyword evidence="5" id="KW-1185">Reference proteome</keyword>
<proteinExistence type="predicted"/>
<dbReference type="Pfam" id="PF01968">
    <property type="entry name" value="Hydantoinase_A"/>
    <property type="match status" value="1"/>
</dbReference>
<dbReference type="EMBL" id="QHHQ01000002">
    <property type="protein sequence ID" value="RAI02099.1"/>
    <property type="molecule type" value="Genomic_DNA"/>
</dbReference>
<comment type="caution">
    <text evidence="4">The sequence shown here is derived from an EMBL/GenBank/DDBJ whole genome shotgun (WGS) entry which is preliminary data.</text>
</comment>
<evidence type="ECO:0000256" key="1">
    <source>
        <dbReference type="SAM" id="MobiDB-lite"/>
    </source>
</evidence>
<evidence type="ECO:0000313" key="4">
    <source>
        <dbReference type="EMBL" id="RAI02099.1"/>
    </source>
</evidence>
<evidence type="ECO:0000259" key="2">
    <source>
        <dbReference type="Pfam" id="PF01968"/>
    </source>
</evidence>
<sequence length="743" mass="78331">MRANSANQRMPEKVAPTPCVDFEMLKSSGRRASPRRPVRGPPGCPEARKNVCRRRQPTEFLMVEIGVDIGGTFTDVICRSAGAPDRVVKVPTTRGDPSRAVLAAVARLKDEAGIEPGDIVRFVHGTTVATNAVLERKGPKIGLLTTEGFKDILEIGRQLRHDVYRAVLEAETPVYLAHGRFRHEIPERVAADGTVLTPLDEEAVLKAAEALVADGVEGIAIVFLFSFLEPAHERRAAELIAERWPDLALSLSCDVDPAFREYERTVVTAFDAYIKPVIDRYLANLEAGLEAEKVPAPLQIMQSRGGITAAETARQRPVRLFLSGPAAGVAGAQAVGAAAGVGDLISVDIGGTSSDIALIRAGKPMIRPEGHVGGYDIRVPMVDVNAIGAGGGSLAWIDASGGLRVGPHSAGSEPGPVAYGRGGTQPTVTDASIVLGYIDPNYFAGGTMTLDPERARAAIEKEIAAPLGLSVERAALGIHRVVNAGMTEGIRLVSIRQGYDPREFALLPLGGAGGIHAAALSDELAVTRFLVALHPGVLSATGLLSAEIEHEIARAFPCRLAQSDPAAVAAFLDRLDGECAALMAREGSLPGETKISYSADICFVGQSHYLEIPFSPTGGFAERLDADFRADYQRVFGHAASGALEIVNLRAIHRAGHGGAGEVPEAQHAPRATTTRRIVLPGYEAGVEARVVDRQSIAAGDTLEGPLVIEQADTTTLVPPGWCVTAIASGILDVKKIGAGERA</sequence>
<reference evidence="4 5" key="1">
    <citation type="submission" date="2018-05" db="EMBL/GenBank/DDBJ databases">
        <title>Acuticoccus sediminis sp. nov., isolated from deep-sea sediment of Indian Ocean.</title>
        <authorList>
            <person name="Liu X."/>
            <person name="Lai Q."/>
            <person name="Du Y."/>
            <person name="Sun F."/>
            <person name="Zhang X."/>
            <person name="Wang S."/>
            <person name="Shao Z."/>
        </authorList>
    </citation>
    <scope>NUCLEOTIDE SEQUENCE [LARGE SCALE GENOMIC DNA]</scope>
    <source>
        <strain evidence="4 5">PTG4-2</strain>
    </source>
</reference>
<dbReference type="InterPro" id="IPR043129">
    <property type="entry name" value="ATPase_NBD"/>
</dbReference>
<dbReference type="InterPro" id="IPR008040">
    <property type="entry name" value="Hydant_A_N"/>
</dbReference>
<dbReference type="SUPFAM" id="SSF53067">
    <property type="entry name" value="Actin-like ATPase domain"/>
    <property type="match status" value="1"/>
</dbReference>
<evidence type="ECO:0008006" key="6">
    <source>
        <dbReference type="Google" id="ProtNLM"/>
    </source>
</evidence>
<accession>A0A8B2NUC0</accession>